<reference evidence="1" key="1">
    <citation type="journal article" date="2023" name="Mol. Phylogenet. Evol.">
        <title>Genome-scale phylogeny and comparative genomics of the fungal order Sordariales.</title>
        <authorList>
            <person name="Hensen N."/>
            <person name="Bonometti L."/>
            <person name="Westerberg I."/>
            <person name="Brannstrom I.O."/>
            <person name="Guillou S."/>
            <person name="Cros-Aarteil S."/>
            <person name="Calhoun S."/>
            <person name="Haridas S."/>
            <person name="Kuo A."/>
            <person name="Mondo S."/>
            <person name="Pangilinan J."/>
            <person name="Riley R."/>
            <person name="LaButti K."/>
            <person name="Andreopoulos B."/>
            <person name="Lipzen A."/>
            <person name="Chen C."/>
            <person name="Yan M."/>
            <person name="Daum C."/>
            <person name="Ng V."/>
            <person name="Clum A."/>
            <person name="Steindorff A."/>
            <person name="Ohm R.A."/>
            <person name="Martin F."/>
            <person name="Silar P."/>
            <person name="Natvig D.O."/>
            <person name="Lalanne C."/>
            <person name="Gautier V."/>
            <person name="Ament-Velasquez S.L."/>
            <person name="Kruys A."/>
            <person name="Hutchinson M.I."/>
            <person name="Powell A.J."/>
            <person name="Barry K."/>
            <person name="Miller A.N."/>
            <person name="Grigoriev I.V."/>
            <person name="Debuchy R."/>
            <person name="Gladieux P."/>
            <person name="Hiltunen Thoren M."/>
            <person name="Johannesson H."/>
        </authorList>
    </citation>
    <scope>NUCLEOTIDE SEQUENCE</scope>
    <source>
        <strain evidence="1">CBS 757.83</strain>
    </source>
</reference>
<proteinExistence type="predicted"/>
<dbReference type="EMBL" id="MU863649">
    <property type="protein sequence ID" value="KAK4099421.1"/>
    <property type="molecule type" value="Genomic_DNA"/>
</dbReference>
<organism evidence="1 2">
    <name type="scientific">Parathielavia hyrcaniae</name>
    <dbReference type="NCBI Taxonomy" id="113614"/>
    <lineage>
        <taxon>Eukaryota</taxon>
        <taxon>Fungi</taxon>
        <taxon>Dikarya</taxon>
        <taxon>Ascomycota</taxon>
        <taxon>Pezizomycotina</taxon>
        <taxon>Sordariomycetes</taxon>
        <taxon>Sordariomycetidae</taxon>
        <taxon>Sordariales</taxon>
        <taxon>Chaetomiaceae</taxon>
        <taxon>Parathielavia</taxon>
    </lineage>
</organism>
<name>A0AAN6Q1T2_9PEZI</name>
<evidence type="ECO:0000313" key="1">
    <source>
        <dbReference type="EMBL" id="KAK4099421.1"/>
    </source>
</evidence>
<comment type="caution">
    <text evidence="1">The sequence shown here is derived from an EMBL/GenBank/DDBJ whole genome shotgun (WGS) entry which is preliminary data.</text>
</comment>
<reference evidence="1" key="2">
    <citation type="submission" date="2023-05" db="EMBL/GenBank/DDBJ databases">
        <authorList>
            <consortium name="Lawrence Berkeley National Laboratory"/>
            <person name="Steindorff A."/>
            <person name="Hensen N."/>
            <person name="Bonometti L."/>
            <person name="Westerberg I."/>
            <person name="Brannstrom I.O."/>
            <person name="Guillou S."/>
            <person name="Cros-Aarteil S."/>
            <person name="Calhoun S."/>
            <person name="Haridas S."/>
            <person name="Kuo A."/>
            <person name="Mondo S."/>
            <person name="Pangilinan J."/>
            <person name="Riley R."/>
            <person name="Labutti K."/>
            <person name="Andreopoulos B."/>
            <person name="Lipzen A."/>
            <person name="Chen C."/>
            <person name="Yanf M."/>
            <person name="Daum C."/>
            <person name="Ng V."/>
            <person name="Clum A."/>
            <person name="Ohm R."/>
            <person name="Martin F."/>
            <person name="Silar P."/>
            <person name="Natvig D."/>
            <person name="Lalanne C."/>
            <person name="Gautier V."/>
            <person name="Ament-Velasquez S.L."/>
            <person name="Kruys A."/>
            <person name="Hutchinson M.I."/>
            <person name="Powell A.J."/>
            <person name="Barry K."/>
            <person name="Miller A.N."/>
            <person name="Grigoriev I.V."/>
            <person name="Debuchy R."/>
            <person name="Gladieux P."/>
            <person name="Thoren M.H."/>
            <person name="Johannesson H."/>
        </authorList>
    </citation>
    <scope>NUCLEOTIDE SEQUENCE</scope>
    <source>
        <strain evidence="1">CBS 757.83</strain>
    </source>
</reference>
<keyword evidence="2" id="KW-1185">Reference proteome</keyword>
<sequence length="184" mass="19631">MTERHTWVAKVPICSNPNGNISPRSWASVPVSTTLFSGVRRPSTRRGSVIEPRAADQDGLDSRMVAILYSSPPAVGKARHCCVVGSTQKASSYVTSVVLDPEGPVEDRMRTGAARAREPRAVAFGGASVAEGFGASLMVYPVNRLGTSQGRCENRRCYIYYAAEHIGGEDKCALPWCSSVIGAA</sequence>
<gene>
    <name evidence="1" type="ORF">N658DRAFT_487635</name>
</gene>
<accession>A0AAN6Q1T2</accession>
<dbReference type="AlphaFoldDB" id="A0AAN6Q1T2"/>
<dbReference type="Proteomes" id="UP001305647">
    <property type="component" value="Unassembled WGS sequence"/>
</dbReference>
<protein>
    <submittedName>
        <fullName evidence="1">Uncharacterized protein</fullName>
    </submittedName>
</protein>
<evidence type="ECO:0000313" key="2">
    <source>
        <dbReference type="Proteomes" id="UP001305647"/>
    </source>
</evidence>